<evidence type="ECO:0000313" key="2">
    <source>
        <dbReference type="Proteomes" id="UP000427071"/>
    </source>
</evidence>
<dbReference type="RefSeq" id="WP_156193161.1">
    <property type="nucleotide sequence ID" value="NZ_CP046452.1"/>
</dbReference>
<dbReference type="KEGG" id="ckw:CKALI_09810"/>
<dbReference type="EMBL" id="CP046452">
    <property type="protein sequence ID" value="QGU02817.1"/>
    <property type="molecule type" value="Genomic_DNA"/>
</dbReference>
<protein>
    <submittedName>
        <fullName evidence="1">Uncharacterized protein</fullName>
    </submittedName>
</protein>
<keyword evidence="2" id="KW-1185">Reference proteome</keyword>
<sequence length="139" mass="15121">MTLGYLVNPDLTSRKIEFELEHAAQFLGRIDSDRVSVAFQEDGTTLAALYSPDARAEGAEPNPVASMAKNEAATGNAAFYTDPTSAICGPVIFVGADGADITDAEIERIHDGIRAARHYRDDEPEDFQLWRGAVINLHK</sequence>
<evidence type="ECO:0000313" key="1">
    <source>
        <dbReference type="EMBL" id="QGU02817.1"/>
    </source>
</evidence>
<organism evidence="1 2">
    <name type="scientific">Corynebacterium kalinowskii</name>
    <dbReference type="NCBI Taxonomy" id="2675216"/>
    <lineage>
        <taxon>Bacteria</taxon>
        <taxon>Bacillati</taxon>
        <taxon>Actinomycetota</taxon>
        <taxon>Actinomycetes</taxon>
        <taxon>Mycobacteriales</taxon>
        <taxon>Corynebacteriaceae</taxon>
        <taxon>Corynebacterium</taxon>
    </lineage>
</organism>
<name>A0A6B8VT40_9CORY</name>
<proteinExistence type="predicted"/>
<reference evidence="2" key="1">
    <citation type="submission" date="2019-11" db="EMBL/GenBank/DDBJ databases">
        <title>Complete genome sequence of Corynebacterium kalinowskii 1959, a novel Corynebacterium species isolated from soil of a small paddock in Vilsendorf, Germany.</title>
        <authorList>
            <person name="Schaffert L."/>
            <person name="Ruwe M."/>
            <person name="Milse J."/>
            <person name="Hanuschka K."/>
            <person name="Ortseifen V."/>
            <person name="Droste J."/>
            <person name="Brandt D."/>
            <person name="Schlueter L."/>
            <person name="Kutter Y."/>
            <person name="Vinke S."/>
            <person name="Viehoefer P."/>
            <person name="Jacob L."/>
            <person name="Luebke N.-C."/>
            <person name="Schulte-Berndt E."/>
            <person name="Hain C."/>
            <person name="Linder M."/>
            <person name="Schmidt P."/>
            <person name="Wollenschlaeger L."/>
            <person name="Luttermann T."/>
            <person name="Thieme E."/>
            <person name="Hassa J."/>
            <person name="Haak M."/>
            <person name="Wittchen M."/>
            <person name="Mentz A."/>
            <person name="Persicke M."/>
            <person name="Busche T."/>
            <person name="Ruckert C."/>
        </authorList>
    </citation>
    <scope>NUCLEOTIDE SEQUENCE [LARGE SCALE GENOMIC DNA]</scope>
    <source>
        <strain evidence="2">1959</strain>
    </source>
</reference>
<gene>
    <name evidence="1" type="ORF">CKALI_09810</name>
</gene>
<accession>A0A6B8VT40</accession>
<dbReference type="Proteomes" id="UP000427071">
    <property type="component" value="Chromosome"/>
</dbReference>
<dbReference type="AlphaFoldDB" id="A0A6B8VT40"/>